<dbReference type="RefSeq" id="WP_151675030.1">
    <property type="nucleotide sequence ID" value="NZ_BKCG01000009.1"/>
</dbReference>
<dbReference type="OrthoDB" id="5290748at2"/>
<feature type="domain" description="DUF4130" evidence="1">
    <location>
        <begin position="85"/>
        <end position="252"/>
    </location>
</feature>
<dbReference type="EMBL" id="BKCG01000009">
    <property type="protein sequence ID" value="GER60597.1"/>
    <property type="molecule type" value="Genomic_DNA"/>
</dbReference>
<dbReference type="InterPro" id="IPR025404">
    <property type="entry name" value="DUF4130"/>
</dbReference>
<organism evidence="2 3">
    <name type="scientific">Patiriisocius marinus</name>
    <dbReference type="NCBI Taxonomy" id="1397112"/>
    <lineage>
        <taxon>Bacteria</taxon>
        <taxon>Pseudomonadati</taxon>
        <taxon>Bacteroidota</taxon>
        <taxon>Flavobacteriia</taxon>
        <taxon>Flavobacteriales</taxon>
        <taxon>Flavobacteriaceae</taxon>
        <taxon>Patiriisocius</taxon>
    </lineage>
</organism>
<dbReference type="NCBIfam" id="TIGR03915">
    <property type="entry name" value="SAM_7_link_chp"/>
    <property type="match status" value="1"/>
</dbReference>
<dbReference type="AlphaFoldDB" id="A0A5J4J7U5"/>
<protein>
    <submittedName>
        <fullName evidence="2">DNA metabolism protein</fullName>
    </submittedName>
</protein>
<gene>
    <name evidence="2" type="ORF">ULMA_27050</name>
</gene>
<keyword evidence="3" id="KW-1185">Reference proteome</keyword>
<sequence length="255" mass="30215">MSDILVYDGSFDGFLTVVFEVFESKLQQPKIEPAYRASATFFSETREIQTDFIKSKRVWDGIIKKGNSNIKRIIYKSFLSEKVGVENILLDYICKFFADNTAVFGNFTDPSVLKLSKIVKSVEREKHRMDAFIRFKLTKDNIYFATIEPDFNVLPLISKHFEDRYADQQWIIYDLKRNKGLYYNLNIVENITLELKPEALKTKGTDVLFTQEELAYEELWKNYFKSTNIESRKNMVLHVKHMPKRYWKYLSEKQL</sequence>
<evidence type="ECO:0000259" key="1">
    <source>
        <dbReference type="Pfam" id="PF13566"/>
    </source>
</evidence>
<proteinExistence type="predicted"/>
<comment type="caution">
    <text evidence="2">The sequence shown here is derived from an EMBL/GenBank/DDBJ whole genome shotgun (WGS) entry which is preliminary data.</text>
</comment>
<name>A0A5J4J7U5_9FLAO</name>
<accession>A0A5J4J7U5</accession>
<dbReference type="Pfam" id="PF13566">
    <property type="entry name" value="DUF4130"/>
    <property type="match status" value="1"/>
</dbReference>
<evidence type="ECO:0000313" key="2">
    <source>
        <dbReference type="EMBL" id="GER60597.1"/>
    </source>
</evidence>
<evidence type="ECO:0000313" key="3">
    <source>
        <dbReference type="Proteomes" id="UP000326509"/>
    </source>
</evidence>
<reference evidence="2 3" key="1">
    <citation type="submission" date="2019-08" db="EMBL/GenBank/DDBJ databases">
        <title>Draft genome sequence of Ulvibacter marinus type strain NBRC 109484.</title>
        <authorList>
            <person name="Kawano K."/>
            <person name="Ushijima N."/>
            <person name="Kihara M."/>
            <person name="Itoh H."/>
        </authorList>
    </citation>
    <scope>NUCLEOTIDE SEQUENCE [LARGE SCALE GENOMIC DNA]</scope>
    <source>
        <strain evidence="2 3">NBRC 109484</strain>
    </source>
</reference>
<dbReference type="InterPro" id="IPR023875">
    <property type="entry name" value="DNA_repair_put"/>
</dbReference>
<dbReference type="Proteomes" id="UP000326509">
    <property type="component" value="Unassembled WGS sequence"/>
</dbReference>